<organism evidence="3 4">
    <name type="scientific">Crenobacter luteus</name>
    <dbReference type="NCBI Taxonomy" id="1452487"/>
    <lineage>
        <taxon>Bacteria</taxon>
        <taxon>Pseudomonadati</taxon>
        <taxon>Pseudomonadota</taxon>
        <taxon>Betaproteobacteria</taxon>
        <taxon>Neisseriales</taxon>
        <taxon>Neisseriaceae</taxon>
        <taxon>Crenobacter</taxon>
    </lineage>
</organism>
<feature type="chain" id="PRO_5007857985" description="PgaA membrane beta barrel domain-containing protein" evidence="1">
    <location>
        <begin position="23"/>
        <end position="811"/>
    </location>
</feature>
<dbReference type="GO" id="GO:1901515">
    <property type="term" value="F:poly-beta-1,6-N-acetyl-D-glucosamine transmembrane transporter activity"/>
    <property type="evidence" value="ECO:0007669"/>
    <property type="project" value="InterPro"/>
</dbReference>
<dbReference type="STRING" id="1452487.AVW16_05035"/>
<reference evidence="4" key="1">
    <citation type="submission" date="2016-01" db="EMBL/GenBank/DDBJ databases">
        <title>Draft genome of Chromobacterium sp. F49.</title>
        <authorList>
            <person name="Hong K.W."/>
        </authorList>
    </citation>
    <scope>NUCLEOTIDE SEQUENCE [LARGE SCALE GENOMIC DNA]</scope>
    <source>
        <strain evidence="4">CN10</strain>
    </source>
</reference>
<sequence length="811" mass="91169">MPKFIVKGIAASLVCLSLPAFAAPLWKQPGYEQAIRAARDGAPSAALAMLEPLHQAGTLQQPLLDDYLTLLVWDQRGEEAIALLEHRYPPASLGQDALNTLARYQRDRNRLAQAEALYKASLARRPTATAQAGLAMTLAEAGQAGAGLALLDATPARTPADRLTLDRARAYLLTFSEEHTAALGQLETLLERHPDDPELARAYTTLLVRMGAPHQAYAYLKSRRVEAAELYKQLSLDKAATATRWGRSETRLEVGESRFRQTDAALALNEGITRSLHPEDATYMKTAIADRLVMLEQRARYRDTVALYRQHENDALPAYALAAAASAYLAEENPQEAIRLSKLAMADMPRQRAPIDWRIVLVYAHLEAEQPKEARDEVERLKQDVQRIRHDAASGQNRYNPDYQQVMLLDAMLDAYVGRTQVARAKLDTLLDDAPFNGELRQNDGELELLRGHPRTAEGIFARRLVDEPRAVEAKRGLAVAYLDTHRYSDVPALIADVVALAPESRATQRLSERWRWSNRPQLVVDAEHELSGGQGEGLDSGWTVETRLYSAPIASHWRIFARSYNARADYVGDGRVSRNTLGFGAEYRDPRWQAEAALTGSLDGRNDTGGLLALTRTFDDRFSLGLRYEHDSDEVPMRARRDNVDGKRLAAEFSYRVDDQRRFDAALSGLDLSDGNLRQRLRASWTERWIAQPTYTLDTILSAGASKNRNVVGANYFNPGKDSEVGVTVLPDWLLWRRYDTSLRHRLGLYAANYWQEGYGSKLASAVFYEHEWRWTPRAGLRYGFAHSVHPYDGDSDVSNRLYLNLDWRF</sequence>
<dbReference type="InterPro" id="IPR049003">
    <property type="entry name" value="PgaA_barrel"/>
</dbReference>
<evidence type="ECO:0000259" key="2">
    <source>
        <dbReference type="Pfam" id="PF21197"/>
    </source>
</evidence>
<dbReference type="SUPFAM" id="SSF48452">
    <property type="entry name" value="TPR-like"/>
    <property type="match status" value="2"/>
</dbReference>
<feature type="signal peptide" evidence="1">
    <location>
        <begin position="1"/>
        <end position="22"/>
    </location>
</feature>
<gene>
    <name evidence="3" type="ORF">AVW16_05035</name>
</gene>
<proteinExistence type="predicted"/>
<dbReference type="Gene3D" id="1.25.40.10">
    <property type="entry name" value="Tetratricopeptide repeat domain"/>
    <property type="match status" value="2"/>
</dbReference>
<dbReference type="EMBL" id="LQQU01000003">
    <property type="protein sequence ID" value="KZE35139.1"/>
    <property type="molecule type" value="Genomic_DNA"/>
</dbReference>
<dbReference type="RefSeq" id="WP_066609586.1">
    <property type="nucleotide sequence ID" value="NZ_LQQU01000003.1"/>
</dbReference>
<comment type="caution">
    <text evidence="3">The sequence shown here is derived from an EMBL/GenBank/DDBJ whole genome shotgun (WGS) entry which is preliminary data.</text>
</comment>
<evidence type="ECO:0000313" key="4">
    <source>
        <dbReference type="Proteomes" id="UP000076625"/>
    </source>
</evidence>
<dbReference type="InterPro" id="IPR023870">
    <property type="entry name" value="PGA_export_porin_PgaA"/>
</dbReference>
<protein>
    <recommendedName>
        <fullName evidence="2">PgaA membrane beta barrel domain-containing protein</fullName>
    </recommendedName>
</protein>
<dbReference type="Proteomes" id="UP000076625">
    <property type="component" value="Unassembled WGS sequence"/>
</dbReference>
<evidence type="ECO:0000313" key="3">
    <source>
        <dbReference type="EMBL" id="KZE35139.1"/>
    </source>
</evidence>
<keyword evidence="4" id="KW-1185">Reference proteome</keyword>
<accession>A0A165G572</accession>
<dbReference type="InterPro" id="IPR011990">
    <property type="entry name" value="TPR-like_helical_dom_sf"/>
</dbReference>
<evidence type="ECO:0000256" key="1">
    <source>
        <dbReference type="SAM" id="SignalP"/>
    </source>
</evidence>
<keyword evidence="1" id="KW-0732">Signal</keyword>
<dbReference type="AlphaFoldDB" id="A0A165G572"/>
<feature type="domain" description="PgaA membrane beta barrel" evidence="2">
    <location>
        <begin position="523"/>
        <end position="811"/>
    </location>
</feature>
<dbReference type="Pfam" id="PF21197">
    <property type="entry name" value="PgaA_barrel"/>
    <property type="match status" value="1"/>
</dbReference>
<dbReference type="OrthoDB" id="5405060at2"/>
<dbReference type="NCBIfam" id="TIGR03939">
    <property type="entry name" value="PGA_TPR_OMP"/>
    <property type="match status" value="1"/>
</dbReference>
<name>A0A165G572_9NEIS</name>